<evidence type="ECO:0000313" key="3">
    <source>
        <dbReference type="EMBL" id="MBS3678851.1"/>
    </source>
</evidence>
<evidence type="ECO:0000256" key="1">
    <source>
        <dbReference type="ARBA" id="ARBA00022801"/>
    </source>
</evidence>
<proteinExistence type="predicted"/>
<dbReference type="PANTHER" id="PTHR30404:SF0">
    <property type="entry name" value="N-ACETYLMURAMOYL-L-ALANINE AMIDASE AMIC"/>
    <property type="match status" value="1"/>
</dbReference>
<feature type="domain" description="MurNAc-LAA" evidence="2">
    <location>
        <begin position="124"/>
        <end position="232"/>
    </location>
</feature>
<dbReference type="CDD" id="cd02696">
    <property type="entry name" value="MurNAc-LAA"/>
    <property type="match status" value="1"/>
</dbReference>
<gene>
    <name evidence="3" type="ORF">KGF86_01345</name>
</gene>
<keyword evidence="4" id="KW-1185">Reference proteome</keyword>
<keyword evidence="1" id="KW-0378">Hydrolase</keyword>
<evidence type="ECO:0000313" key="4">
    <source>
        <dbReference type="Proteomes" id="UP000681870"/>
    </source>
</evidence>
<dbReference type="RefSeq" id="WP_211740916.1">
    <property type="nucleotide sequence ID" value="NZ_JAGXBY010000001.1"/>
</dbReference>
<dbReference type="EMBL" id="JAGXBY010000001">
    <property type="protein sequence ID" value="MBS3678851.1"/>
    <property type="molecule type" value="Genomic_DNA"/>
</dbReference>
<sequence length="237" mass="26612">MKKWIRLVVFSLLVVLLIFTWKENVELSKALSQAKKEEQLSNQDVVVSNEQEDSSSSPVYKVVIDPGHGGDDPGAIGASGSFEKDFTLSLSKKLAALLEQEAALEVYMTREEDVFISTETRERPNFANDLSADLYVSIHANTFDNPSVSGTETYYYHDDAEVLANTIHKHLLSATGYTDRGVRKENYFVLTDTTMPAVLLEIGYLTNPEQEREMISEEFQQTAAEAIRDGIKEYLDL</sequence>
<protein>
    <submittedName>
        <fullName evidence="3">N-acetylmuramoyl-L-alanine amidase</fullName>
    </submittedName>
</protein>
<name>A0ABS5M958_9BACI</name>
<dbReference type="Pfam" id="PF01520">
    <property type="entry name" value="Amidase_3"/>
    <property type="match status" value="1"/>
</dbReference>
<dbReference type="Gene3D" id="3.40.630.40">
    <property type="entry name" value="Zn-dependent exopeptidases"/>
    <property type="match status" value="1"/>
</dbReference>
<reference evidence="3 4" key="1">
    <citation type="submission" date="2021-05" db="EMBL/GenBank/DDBJ databases">
        <title>Ornithinibacillus massiliensis sp. nov.</title>
        <authorList>
            <person name="Iwaza R."/>
            <person name="Lagier J.-C."/>
            <person name="Raoult D."/>
        </authorList>
    </citation>
    <scope>NUCLEOTIDE SEQUENCE [LARGE SCALE GENOMIC DNA]</scope>
    <source>
        <strain evidence="3 4">Marseille-P3601</strain>
    </source>
</reference>
<comment type="caution">
    <text evidence="3">The sequence shown here is derived from an EMBL/GenBank/DDBJ whole genome shotgun (WGS) entry which is preliminary data.</text>
</comment>
<dbReference type="SUPFAM" id="SSF53187">
    <property type="entry name" value="Zn-dependent exopeptidases"/>
    <property type="match status" value="1"/>
</dbReference>
<dbReference type="SMART" id="SM00646">
    <property type="entry name" value="Ami_3"/>
    <property type="match status" value="1"/>
</dbReference>
<dbReference type="InterPro" id="IPR002508">
    <property type="entry name" value="MurNAc-LAA_cat"/>
</dbReference>
<dbReference type="PANTHER" id="PTHR30404">
    <property type="entry name" value="N-ACETYLMURAMOYL-L-ALANINE AMIDASE"/>
    <property type="match status" value="1"/>
</dbReference>
<dbReference type="Proteomes" id="UP000681870">
    <property type="component" value="Unassembled WGS sequence"/>
</dbReference>
<accession>A0ABS5M958</accession>
<organism evidence="3 4">
    <name type="scientific">Ornithinibacillus massiliensis</name>
    <dbReference type="NCBI Taxonomy" id="1944633"/>
    <lineage>
        <taxon>Bacteria</taxon>
        <taxon>Bacillati</taxon>
        <taxon>Bacillota</taxon>
        <taxon>Bacilli</taxon>
        <taxon>Bacillales</taxon>
        <taxon>Bacillaceae</taxon>
        <taxon>Ornithinibacillus</taxon>
    </lineage>
</organism>
<dbReference type="InterPro" id="IPR050695">
    <property type="entry name" value="N-acetylmuramoyl_amidase_3"/>
</dbReference>
<evidence type="ECO:0000259" key="2">
    <source>
        <dbReference type="SMART" id="SM00646"/>
    </source>
</evidence>